<proteinExistence type="predicted"/>
<dbReference type="PANTHER" id="PTHR31569">
    <property type="entry name" value="SWIM-TYPE DOMAIN-CONTAINING PROTEIN"/>
    <property type="match status" value="1"/>
</dbReference>
<dbReference type="AlphaFoldDB" id="A0A2P4WZE4"/>
<protein>
    <recommendedName>
        <fullName evidence="1">ZSWIM1/3 RNaseH-like domain-containing protein</fullName>
    </recommendedName>
</protein>
<evidence type="ECO:0000313" key="3">
    <source>
        <dbReference type="Proteomes" id="UP000237271"/>
    </source>
</evidence>
<sequence length="114" mass="13632">MRRWFKVFPELLLVDAPRNMYKLFSFMVHDVYGHEQYVQHSLMENERSECLTHAIDSFKFSNPSWEKILEVVIDKDSIETHFPNVKAILCHFHLKKYIRTEMSKGEYDGPSSFD</sequence>
<dbReference type="Proteomes" id="UP000237271">
    <property type="component" value="Unassembled WGS sequence"/>
</dbReference>
<dbReference type="InterPro" id="IPR048324">
    <property type="entry name" value="ZSWIM1-3_RNaseH-like"/>
</dbReference>
<evidence type="ECO:0000313" key="2">
    <source>
        <dbReference type="EMBL" id="POM58668.1"/>
    </source>
</evidence>
<accession>A0A2P4WZE4</accession>
<dbReference type="InterPro" id="IPR052579">
    <property type="entry name" value="Zinc_finger_SWIM"/>
</dbReference>
<reference evidence="2 3" key="1">
    <citation type="journal article" date="2017" name="Genome Biol. Evol.">
        <title>Phytophthora megakarya and P. palmivora, closely related causal agents of cacao black pod rot, underwent increases in genome sizes and gene numbers by different mechanisms.</title>
        <authorList>
            <person name="Ali S.S."/>
            <person name="Shao J."/>
            <person name="Lary D.J."/>
            <person name="Kronmiller B."/>
            <person name="Shen D."/>
            <person name="Strem M.D."/>
            <person name="Amoako-Attah I."/>
            <person name="Akrofi A.Y."/>
            <person name="Begoude B.A."/>
            <person name="Ten Hoopen G.M."/>
            <person name="Coulibaly K."/>
            <person name="Kebe B.I."/>
            <person name="Melnick R.L."/>
            <person name="Guiltinan M.J."/>
            <person name="Tyler B.M."/>
            <person name="Meinhardt L.W."/>
            <person name="Bailey B.A."/>
        </authorList>
    </citation>
    <scope>NUCLEOTIDE SEQUENCE [LARGE SCALE GENOMIC DNA]</scope>
    <source>
        <strain evidence="3">sbr112.9</strain>
    </source>
</reference>
<dbReference type="EMBL" id="NCKW01020181">
    <property type="protein sequence ID" value="POM58668.1"/>
    <property type="molecule type" value="Genomic_DNA"/>
</dbReference>
<name>A0A2P4WZE4_9STRA</name>
<gene>
    <name evidence="2" type="ORF">PHPALM_36661</name>
</gene>
<organism evidence="2 3">
    <name type="scientific">Phytophthora palmivora</name>
    <dbReference type="NCBI Taxonomy" id="4796"/>
    <lineage>
        <taxon>Eukaryota</taxon>
        <taxon>Sar</taxon>
        <taxon>Stramenopiles</taxon>
        <taxon>Oomycota</taxon>
        <taxon>Peronosporomycetes</taxon>
        <taxon>Peronosporales</taxon>
        <taxon>Peronosporaceae</taxon>
        <taxon>Phytophthora</taxon>
    </lineage>
</organism>
<feature type="domain" description="ZSWIM1/3 RNaseH-like" evidence="1">
    <location>
        <begin position="1"/>
        <end position="80"/>
    </location>
</feature>
<dbReference type="OrthoDB" id="126007at2759"/>
<keyword evidence="3" id="KW-1185">Reference proteome</keyword>
<evidence type="ECO:0000259" key="1">
    <source>
        <dbReference type="Pfam" id="PF21056"/>
    </source>
</evidence>
<comment type="caution">
    <text evidence="2">The sequence shown here is derived from an EMBL/GenBank/DDBJ whole genome shotgun (WGS) entry which is preliminary data.</text>
</comment>
<dbReference type="Pfam" id="PF21056">
    <property type="entry name" value="ZSWIM1-3_RNaseH-like"/>
    <property type="match status" value="1"/>
</dbReference>
<dbReference type="PANTHER" id="PTHR31569:SF4">
    <property type="entry name" value="SWIM-TYPE DOMAIN-CONTAINING PROTEIN"/>
    <property type="match status" value="1"/>
</dbReference>